<accession>A0A0V0QQU2</accession>
<dbReference type="EMBL" id="LDAU01000119">
    <property type="protein sequence ID" value="KRX04325.1"/>
    <property type="molecule type" value="Genomic_DNA"/>
</dbReference>
<comment type="subcellular location">
    <subcellularLocation>
        <location evidence="1">Membrane</location>
        <topology evidence="1">Multi-pass membrane protein</topology>
    </subcellularLocation>
</comment>
<dbReference type="GO" id="GO:0005739">
    <property type="term" value="C:mitochondrion"/>
    <property type="evidence" value="ECO:0007669"/>
    <property type="project" value="TreeGrafter"/>
</dbReference>
<comment type="caution">
    <text evidence="7">The sequence shown here is derived from an EMBL/GenBank/DDBJ whole genome shotgun (WGS) entry which is preliminary data.</text>
</comment>
<evidence type="ECO:0000256" key="1">
    <source>
        <dbReference type="ARBA" id="ARBA00004141"/>
    </source>
</evidence>
<dbReference type="OrthoDB" id="310747at2759"/>
<reference evidence="7 8" key="1">
    <citation type="journal article" date="2015" name="Sci. Rep.">
        <title>Genome of the facultative scuticociliatosis pathogen Pseudocohnilembus persalinus provides insight into its virulence through horizontal gene transfer.</title>
        <authorList>
            <person name="Xiong J."/>
            <person name="Wang G."/>
            <person name="Cheng J."/>
            <person name="Tian M."/>
            <person name="Pan X."/>
            <person name="Warren A."/>
            <person name="Jiang C."/>
            <person name="Yuan D."/>
            <person name="Miao W."/>
        </authorList>
    </citation>
    <scope>NUCLEOTIDE SEQUENCE [LARGE SCALE GENOMIC DNA]</scope>
    <source>
        <strain evidence="7">36N120E</strain>
    </source>
</reference>
<evidence type="ECO:0008006" key="9">
    <source>
        <dbReference type="Google" id="ProtNLM"/>
    </source>
</evidence>
<sequence>MFKFAKKCFYKYSELLEKKPIQTKVATQCTLFVVGDGLAQKFALQQDIDYQKLAGGTLVSSMIAWMGHHWYIRLQGLISSGKLIAQGSSRMKQALTSLSIDQSFFGPLTNSLFLVGVAYYMERNAQKAYNNWAEKIEMTQKTSYKLWPAAQMINYYFVPVQFRMLYVNLVGVGWNSLRCVILSQERNGQELDLKGIEDGILSDHKQIYHEQEDLMSPLEIMMNNIKARINHSWEDYIHNFERNVYMMQGVCA</sequence>
<dbReference type="GO" id="GO:0016020">
    <property type="term" value="C:membrane"/>
    <property type="evidence" value="ECO:0007669"/>
    <property type="project" value="UniProtKB-SubCell"/>
</dbReference>
<dbReference type="OMA" id="ARINHSW"/>
<proteinExistence type="inferred from homology"/>
<keyword evidence="5" id="KW-0472">Membrane</keyword>
<dbReference type="InParanoid" id="A0A0V0QQU2"/>
<evidence type="ECO:0000256" key="5">
    <source>
        <dbReference type="ARBA" id="ARBA00023136"/>
    </source>
</evidence>
<keyword evidence="4" id="KW-1133">Transmembrane helix</keyword>
<dbReference type="Proteomes" id="UP000054937">
    <property type="component" value="Unassembled WGS sequence"/>
</dbReference>
<dbReference type="AlphaFoldDB" id="A0A0V0QQU2"/>
<evidence type="ECO:0000256" key="3">
    <source>
        <dbReference type="ARBA" id="ARBA00022692"/>
    </source>
</evidence>
<dbReference type="InterPro" id="IPR007248">
    <property type="entry name" value="Mpv17_PMP22"/>
</dbReference>
<protein>
    <recommendedName>
        <fullName evidence="9">Mpv17/PMP22</fullName>
    </recommendedName>
</protein>
<evidence type="ECO:0000313" key="8">
    <source>
        <dbReference type="Proteomes" id="UP000054937"/>
    </source>
</evidence>
<keyword evidence="8" id="KW-1185">Reference proteome</keyword>
<organism evidence="7 8">
    <name type="scientific">Pseudocohnilembus persalinus</name>
    <name type="common">Ciliate</name>
    <dbReference type="NCBI Taxonomy" id="266149"/>
    <lineage>
        <taxon>Eukaryota</taxon>
        <taxon>Sar</taxon>
        <taxon>Alveolata</taxon>
        <taxon>Ciliophora</taxon>
        <taxon>Intramacronucleata</taxon>
        <taxon>Oligohymenophorea</taxon>
        <taxon>Scuticociliatia</taxon>
        <taxon>Philasterida</taxon>
        <taxon>Pseudocohnilembidae</taxon>
        <taxon>Pseudocohnilembus</taxon>
    </lineage>
</organism>
<evidence type="ECO:0000313" key="7">
    <source>
        <dbReference type="EMBL" id="KRX04325.1"/>
    </source>
</evidence>
<evidence type="ECO:0000256" key="2">
    <source>
        <dbReference type="ARBA" id="ARBA00006824"/>
    </source>
</evidence>
<keyword evidence="3" id="KW-0812">Transmembrane</keyword>
<dbReference type="Pfam" id="PF04117">
    <property type="entry name" value="Mpv17_PMP22"/>
    <property type="match status" value="1"/>
</dbReference>
<gene>
    <name evidence="7" type="ORF">PPERSA_03565</name>
</gene>
<dbReference type="PANTHER" id="PTHR11266:SF17">
    <property type="entry name" value="PROTEIN MPV17"/>
    <property type="match status" value="1"/>
</dbReference>
<comment type="similarity">
    <text evidence="2 6">Belongs to the peroxisomal membrane protein PXMP2/4 family.</text>
</comment>
<evidence type="ECO:0000256" key="6">
    <source>
        <dbReference type="RuleBase" id="RU363053"/>
    </source>
</evidence>
<name>A0A0V0QQU2_PSEPJ</name>
<evidence type="ECO:0000256" key="4">
    <source>
        <dbReference type="ARBA" id="ARBA00022989"/>
    </source>
</evidence>
<dbReference type="PANTHER" id="PTHR11266">
    <property type="entry name" value="PEROXISOMAL MEMBRANE PROTEIN 2, PXMP2 MPV17"/>
    <property type="match status" value="1"/>
</dbReference>